<evidence type="ECO:0000256" key="2">
    <source>
        <dbReference type="ARBA" id="ARBA00022448"/>
    </source>
</evidence>
<gene>
    <name evidence="7" type="ORF">LCGC14_1483630</name>
</gene>
<keyword evidence="5" id="KW-0029">Amino-acid transport</keyword>
<dbReference type="PROSITE" id="PS50893">
    <property type="entry name" value="ABC_TRANSPORTER_2"/>
    <property type="match status" value="1"/>
</dbReference>
<dbReference type="GO" id="GO:0005524">
    <property type="term" value="F:ATP binding"/>
    <property type="evidence" value="ECO:0007669"/>
    <property type="project" value="UniProtKB-KW"/>
</dbReference>
<dbReference type="GO" id="GO:0015658">
    <property type="term" value="F:branched-chain amino acid transmembrane transporter activity"/>
    <property type="evidence" value="ECO:0007669"/>
    <property type="project" value="InterPro"/>
</dbReference>
<evidence type="ECO:0000256" key="5">
    <source>
        <dbReference type="ARBA" id="ARBA00022970"/>
    </source>
</evidence>
<sequence>MLEVKGIDASYGDVEVLHDVTFNVEQGEVVALIGANGAGKSTTLKTISGLLRPTKGDILFEGRSICDVAPHNLIGLGIAHVPEGRRLFSGMSIEENLVMGALKGDARDKREQTKEEVFDLFPRLRERRKQYAGTLSGGEQQMCAIARGLMSLPRLLMFDEPSLGLAPILVQEIFKIIERITSQGTTVLIVEQNVKQTLQIAERAYVLENGRVVMQGTGQELSDNEHVKNAYLGV</sequence>
<keyword evidence="2" id="KW-0813">Transport</keyword>
<dbReference type="EMBL" id="LAZR01010581">
    <property type="protein sequence ID" value="KKM66199.1"/>
    <property type="molecule type" value="Genomic_DNA"/>
</dbReference>
<feature type="domain" description="ABC transporter" evidence="6">
    <location>
        <begin position="2"/>
        <end position="234"/>
    </location>
</feature>
<evidence type="ECO:0000256" key="1">
    <source>
        <dbReference type="ARBA" id="ARBA00005417"/>
    </source>
</evidence>
<dbReference type="InterPro" id="IPR030660">
    <property type="entry name" value="ABC_branched_ATPase_LivF/BraG"/>
</dbReference>
<dbReference type="GO" id="GO:0016887">
    <property type="term" value="F:ATP hydrolysis activity"/>
    <property type="evidence" value="ECO:0007669"/>
    <property type="project" value="InterPro"/>
</dbReference>
<dbReference type="CDD" id="cd03224">
    <property type="entry name" value="ABC_TM1139_LivF_branched"/>
    <property type="match status" value="1"/>
</dbReference>
<protein>
    <recommendedName>
        <fullName evidence="6">ABC transporter domain-containing protein</fullName>
    </recommendedName>
</protein>
<dbReference type="AlphaFoldDB" id="A0A0F9J8U7"/>
<comment type="similarity">
    <text evidence="1">Belongs to the ABC transporter superfamily.</text>
</comment>
<evidence type="ECO:0000256" key="4">
    <source>
        <dbReference type="ARBA" id="ARBA00022840"/>
    </source>
</evidence>
<dbReference type="PANTHER" id="PTHR43820">
    <property type="entry name" value="HIGH-AFFINITY BRANCHED-CHAIN AMINO ACID TRANSPORT ATP-BINDING PROTEIN LIVF"/>
    <property type="match status" value="1"/>
</dbReference>
<evidence type="ECO:0000259" key="6">
    <source>
        <dbReference type="PROSITE" id="PS50893"/>
    </source>
</evidence>
<dbReference type="PANTHER" id="PTHR43820:SF4">
    <property type="entry name" value="HIGH-AFFINITY BRANCHED-CHAIN AMINO ACID TRANSPORT ATP-BINDING PROTEIN LIVF"/>
    <property type="match status" value="1"/>
</dbReference>
<name>A0A0F9J8U7_9ZZZZ</name>
<evidence type="ECO:0000256" key="3">
    <source>
        <dbReference type="ARBA" id="ARBA00022741"/>
    </source>
</evidence>
<evidence type="ECO:0000313" key="7">
    <source>
        <dbReference type="EMBL" id="KKM66199.1"/>
    </source>
</evidence>
<dbReference type="Pfam" id="PF00005">
    <property type="entry name" value="ABC_tran"/>
    <property type="match status" value="1"/>
</dbReference>
<dbReference type="InterPro" id="IPR003593">
    <property type="entry name" value="AAA+_ATPase"/>
</dbReference>
<dbReference type="Gene3D" id="3.40.50.300">
    <property type="entry name" value="P-loop containing nucleotide triphosphate hydrolases"/>
    <property type="match status" value="1"/>
</dbReference>
<dbReference type="InterPro" id="IPR052156">
    <property type="entry name" value="BCAA_Transport_ATP-bd_LivF"/>
</dbReference>
<reference evidence="7" key="1">
    <citation type="journal article" date="2015" name="Nature">
        <title>Complex archaea that bridge the gap between prokaryotes and eukaryotes.</title>
        <authorList>
            <person name="Spang A."/>
            <person name="Saw J.H."/>
            <person name="Jorgensen S.L."/>
            <person name="Zaremba-Niedzwiedzka K."/>
            <person name="Martijn J."/>
            <person name="Lind A.E."/>
            <person name="van Eijk R."/>
            <person name="Schleper C."/>
            <person name="Guy L."/>
            <person name="Ettema T.J."/>
        </authorList>
    </citation>
    <scope>NUCLEOTIDE SEQUENCE</scope>
</reference>
<dbReference type="PIRSF" id="PIRSF039137">
    <property type="entry name" value="ABC_branched_ATPase"/>
    <property type="match status" value="1"/>
</dbReference>
<proteinExistence type="inferred from homology"/>
<comment type="caution">
    <text evidence="7">The sequence shown here is derived from an EMBL/GenBank/DDBJ whole genome shotgun (WGS) entry which is preliminary data.</text>
</comment>
<dbReference type="GO" id="GO:0015807">
    <property type="term" value="P:L-amino acid transport"/>
    <property type="evidence" value="ECO:0007669"/>
    <property type="project" value="TreeGrafter"/>
</dbReference>
<dbReference type="InterPro" id="IPR027417">
    <property type="entry name" value="P-loop_NTPase"/>
</dbReference>
<keyword evidence="4" id="KW-0067">ATP-binding</keyword>
<organism evidence="7">
    <name type="scientific">marine sediment metagenome</name>
    <dbReference type="NCBI Taxonomy" id="412755"/>
    <lineage>
        <taxon>unclassified sequences</taxon>
        <taxon>metagenomes</taxon>
        <taxon>ecological metagenomes</taxon>
    </lineage>
</organism>
<accession>A0A0F9J8U7</accession>
<dbReference type="SUPFAM" id="SSF52540">
    <property type="entry name" value="P-loop containing nucleoside triphosphate hydrolases"/>
    <property type="match status" value="1"/>
</dbReference>
<keyword evidence="3" id="KW-0547">Nucleotide-binding</keyword>
<dbReference type="SMART" id="SM00382">
    <property type="entry name" value="AAA"/>
    <property type="match status" value="1"/>
</dbReference>
<dbReference type="InterPro" id="IPR003439">
    <property type="entry name" value="ABC_transporter-like_ATP-bd"/>
</dbReference>